<keyword evidence="2" id="KW-0862">Zinc</keyword>
<dbReference type="Proteomes" id="UP000812287">
    <property type="component" value="Unassembled WGS sequence"/>
</dbReference>
<evidence type="ECO:0000256" key="1">
    <source>
        <dbReference type="ARBA" id="ARBA00022664"/>
    </source>
</evidence>
<feature type="domain" description="CCHC-type" evidence="3">
    <location>
        <begin position="13"/>
        <end position="29"/>
    </location>
</feature>
<evidence type="ECO:0000259" key="3">
    <source>
        <dbReference type="PROSITE" id="PS50158"/>
    </source>
</evidence>
<accession>A0A9P7VNW8</accession>
<dbReference type="GO" id="GO:0006397">
    <property type="term" value="P:mRNA processing"/>
    <property type="evidence" value="ECO:0007669"/>
    <property type="project" value="UniProtKB-KW"/>
</dbReference>
<evidence type="ECO:0000256" key="2">
    <source>
        <dbReference type="PROSITE-ProRule" id="PRU00047"/>
    </source>
</evidence>
<dbReference type="SUPFAM" id="SSF57756">
    <property type="entry name" value="Retrovirus zinc finger-like domains"/>
    <property type="match status" value="1"/>
</dbReference>
<name>A0A9P7VNW8_9AGAR</name>
<dbReference type="RefSeq" id="XP_043037290.1">
    <property type="nucleotide sequence ID" value="XM_043186779.1"/>
</dbReference>
<keyword evidence="5" id="KW-1185">Reference proteome</keyword>
<dbReference type="EMBL" id="MU250543">
    <property type="protein sequence ID" value="KAG7443790.1"/>
    <property type="molecule type" value="Genomic_DNA"/>
</dbReference>
<evidence type="ECO:0000313" key="4">
    <source>
        <dbReference type="EMBL" id="KAG7443790.1"/>
    </source>
</evidence>
<dbReference type="GO" id="GO:0003676">
    <property type="term" value="F:nucleic acid binding"/>
    <property type="evidence" value="ECO:0007669"/>
    <property type="project" value="InterPro"/>
</dbReference>
<protein>
    <recommendedName>
        <fullName evidence="3">CCHC-type domain-containing protein</fullName>
    </recommendedName>
</protein>
<organism evidence="4 5">
    <name type="scientific">Guyanagaster necrorhizus</name>
    <dbReference type="NCBI Taxonomy" id="856835"/>
    <lineage>
        <taxon>Eukaryota</taxon>
        <taxon>Fungi</taxon>
        <taxon>Dikarya</taxon>
        <taxon>Basidiomycota</taxon>
        <taxon>Agaricomycotina</taxon>
        <taxon>Agaricomycetes</taxon>
        <taxon>Agaricomycetidae</taxon>
        <taxon>Agaricales</taxon>
        <taxon>Marasmiineae</taxon>
        <taxon>Physalacriaceae</taxon>
        <taxon>Guyanagaster</taxon>
    </lineage>
</organism>
<keyword evidence="2" id="KW-0863">Zinc-finger</keyword>
<reference evidence="4" key="1">
    <citation type="submission" date="2020-11" db="EMBL/GenBank/DDBJ databases">
        <title>Adaptations for nitrogen fixation in a non-lichenized fungal sporocarp promotes dispersal by wood-feeding termites.</title>
        <authorList>
            <consortium name="DOE Joint Genome Institute"/>
            <person name="Koch R.A."/>
            <person name="Yoon G."/>
            <person name="Arayal U."/>
            <person name="Lail K."/>
            <person name="Amirebrahimi M."/>
            <person name="Labutti K."/>
            <person name="Lipzen A."/>
            <person name="Riley R."/>
            <person name="Barry K."/>
            <person name="Henrissat B."/>
            <person name="Grigoriev I.V."/>
            <person name="Herr J.R."/>
            <person name="Aime M.C."/>
        </authorList>
    </citation>
    <scope>NUCLEOTIDE SEQUENCE</scope>
    <source>
        <strain evidence="4">MCA 3950</strain>
    </source>
</reference>
<keyword evidence="2" id="KW-0479">Metal-binding</keyword>
<gene>
    <name evidence="4" type="ORF">BT62DRAFT_934756</name>
</gene>
<keyword evidence="1" id="KW-0507">mRNA processing</keyword>
<dbReference type="OrthoDB" id="3695534at2759"/>
<dbReference type="InterPro" id="IPR036875">
    <property type="entry name" value="Znf_CCHC_sf"/>
</dbReference>
<dbReference type="InterPro" id="IPR001878">
    <property type="entry name" value="Znf_CCHC"/>
</dbReference>
<dbReference type="GO" id="GO:0008270">
    <property type="term" value="F:zinc ion binding"/>
    <property type="evidence" value="ECO:0007669"/>
    <property type="project" value="UniProtKB-KW"/>
</dbReference>
<proteinExistence type="predicted"/>
<dbReference type="AlphaFoldDB" id="A0A9P7VNW8"/>
<sequence>MSSGSSSPKQNIRCYICSKTGHISCSCPEHTKWNNSADAANIMQSDDEEMEYIF</sequence>
<dbReference type="PROSITE" id="PS50158">
    <property type="entry name" value="ZF_CCHC"/>
    <property type="match status" value="1"/>
</dbReference>
<evidence type="ECO:0000313" key="5">
    <source>
        <dbReference type="Proteomes" id="UP000812287"/>
    </source>
</evidence>
<dbReference type="GeneID" id="66109076"/>
<dbReference type="Gene3D" id="4.10.60.10">
    <property type="entry name" value="Zinc finger, CCHC-type"/>
    <property type="match status" value="1"/>
</dbReference>
<comment type="caution">
    <text evidence="4">The sequence shown here is derived from an EMBL/GenBank/DDBJ whole genome shotgun (WGS) entry which is preliminary data.</text>
</comment>